<protein>
    <submittedName>
        <fullName evidence="2">Uncharacterized protein</fullName>
    </submittedName>
</protein>
<keyword evidence="3" id="KW-1185">Reference proteome</keyword>
<organism evidence="2 3">
    <name type="scientific">Extremus antarcticus</name>
    <dbReference type="NCBI Taxonomy" id="702011"/>
    <lineage>
        <taxon>Eukaryota</taxon>
        <taxon>Fungi</taxon>
        <taxon>Dikarya</taxon>
        <taxon>Ascomycota</taxon>
        <taxon>Pezizomycotina</taxon>
        <taxon>Dothideomycetes</taxon>
        <taxon>Dothideomycetidae</taxon>
        <taxon>Mycosphaerellales</taxon>
        <taxon>Extremaceae</taxon>
        <taxon>Extremus</taxon>
    </lineage>
</organism>
<sequence>MADQAVRGTRLPTPAPEPAPTPPPRPAVYVVYEHWEPKRYLSEQEDQYIKSAAQVLAVFDNLTAANECAERHLEKMVEMTKEVWKAIPPRATGGAQASSAVVNGAVGGAQTEIDRDRAVEREELRKWHNIYAGKYQYDEPPTIDGDGCMTIVVAWEGVTKVIVEKWELRSDVEEGSTFCAIGGLMD</sequence>
<feature type="compositionally biased region" description="Pro residues" evidence="1">
    <location>
        <begin position="13"/>
        <end position="25"/>
    </location>
</feature>
<reference evidence="2" key="1">
    <citation type="submission" date="2023-04" db="EMBL/GenBank/DDBJ databases">
        <title>Black Yeasts Isolated from many extreme environments.</title>
        <authorList>
            <person name="Coleine C."/>
            <person name="Stajich J.E."/>
            <person name="Selbmann L."/>
        </authorList>
    </citation>
    <scope>NUCLEOTIDE SEQUENCE</scope>
    <source>
        <strain evidence="2">CCFEE 5312</strain>
    </source>
</reference>
<comment type="caution">
    <text evidence="2">The sequence shown here is derived from an EMBL/GenBank/DDBJ whole genome shotgun (WGS) entry which is preliminary data.</text>
</comment>
<accession>A0AAJ0DCU9</accession>
<name>A0AAJ0DCU9_9PEZI</name>
<evidence type="ECO:0000313" key="3">
    <source>
        <dbReference type="Proteomes" id="UP001271007"/>
    </source>
</evidence>
<dbReference type="EMBL" id="JAWDJX010000058">
    <property type="protein sequence ID" value="KAK3047686.1"/>
    <property type="molecule type" value="Genomic_DNA"/>
</dbReference>
<feature type="region of interest" description="Disordered" evidence="1">
    <location>
        <begin position="1"/>
        <end position="25"/>
    </location>
</feature>
<gene>
    <name evidence="2" type="ORF">LTR09_010944</name>
</gene>
<evidence type="ECO:0000256" key="1">
    <source>
        <dbReference type="SAM" id="MobiDB-lite"/>
    </source>
</evidence>
<evidence type="ECO:0000313" key="2">
    <source>
        <dbReference type="EMBL" id="KAK3047686.1"/>
    </source>
</evidence>
<proteinExistence type="predicted"/>
<dbReference type="AlphaFoldDB" id="A0AAJ0DCU9"/>
<dbReference type="Proteomes" id="UP001271007">
    <property type="component" value="Unassembled WGS sequence"/>
</dbReference>